<keyword evidence="2" id="KW-0328">Glycosyltransferase</keyword>
<keyword evidence="5" id="KW-1185">Reference proteome</keyword>
<dbReference type="FunFam" id="3.40.50.2000:FF:000060">
    <property type="entry name" value="Glycosyltransferase"/>
    <property type="match status" value="1"/>
</dbReference>
<comment type="similarity">
    <text evidence="1">Belongs to the UDP-glycosyltransferase family.</text>
</comment>
<dbReference type="InterPro" id="IPR002213">
    <property type="entry name" value="UDP_glucos_trans"/>
</dbReference>
<dbReference type="AlphaFoldDB" id="A0AAV1C7K4"/>
<evidence type="ECO:0000256" key="3">
    <source>
        <dbReference type="ARBA" id="ARBA00022679"/>
    </source>
</evidence>
<dbReference type="GO" id="GO:0008194">
    <property type="term" value="F:UDP-glycosyltransferase activity"/>
    <property type="evidence" value="ECO:0007669"/>
    <property type="project" value="InterPro"/>
</dbReference>
<dbReference type="Proteomes" id="UP001161247">
    <property type="component" value="Chromosome 1"/>
</dbReference>
<proteinExistence type="inferred from homology"/>
<keyword evidence="3" id="KW-0808">Transferase</keyword>
<dbReference type="CDD" id="cd03784">
    <property type="entry name" value="GT1_Gtf-like"/>
    <property type="match status" value="1"/>
</dbReference>
<name>A0AAV1C7K4_OLDCO</name>
<dbReference type="PANTHER" id="PTHR48045">
    <property type="entry name" value="UDP-GLYCOSYLTRANSFERASE 72B1"/>
    <property type="match status" value="1"/>
</dbReference>
<protein>
    <submittedName>
        <fullName evidence="4">OLC1v1026673C1</fullName>
    </submittedName>
</protein>
<dbReference type="Gene3D" id="3.40.50.2000">
    <property type="entry name" value="Glycogen Phosphorylase B"/>
    <property type="match status" value="2"/>
</dbReference>
<accession>A0AAV1C7K4</accession>
<evidence type="ECO:0000256" key="2">
    <source>
        <dbReference type="ARBA" id="ARBA00022676"/>
    </source>
</evidence>
<dbReference type="SUPFAM" id="SSF53756">
    <property type="entry name" value="UDP-Glycosyltransferase/glycogen phosphorylase"/>
    <property type="match status" value="1"/>
</dbReference>
<sequence length="176" mass="19828">MDENQLAEVAWGIADSMRSFLWVVRPGLVPNSVGRLENLPNGFLEAVNGRGYIVNWAPQREVLARPAIGAFWTHSGWNSTLESICEGVPMICSPLFGDQLINSRFVNDVWKFGLRLENGVEKGDVERVIRRIMADKEGEEIRERALSYKEKINYCVAEGGSSQQSLQSFVDYILSF</sequence>
<evidence type="ECO:0000256" key="1">
    <source>
        <dbReference type="ARBA" id="ARBA00009995"/>
    </source>
</evidence>
<gene>
    <name evidence="4" type="ORF">OLC1_LOCUS3489</name>
</gene>
<evidence type="ECO:0000313" key="5">
    <source>
        <dbReference type="Proteomes" id="UP001161247"/>
    </source>
</evidence>
<dbReference type="GO" id="GO:0016138">
    <property type="term" value="P:glycoside biosynthetic process"/>
    <property type="evidence" value="ECO:0007669"/>
    <property type="project" value="UniProtKB-ARBA"/>
</dbReference>
<organism evidence="4 5">
    <name type="scientific">Oldenlandia corymbosa var. corymbosa</name>
    <dbReference type="NCBI Taxonomy" id="529605"/>
    <lineage>
        <taxon>Eukaryota</taxon>
        <taxon>Viridiplantae</taxon>
        <taxon>Streptophyta</taxon>
        <taxon>Embryophyta</taxon>
        <taxon>Tracheophyta</taxon>
        <taxon>Spermatophyta</taxon>
        <taxon>Magnoliopsida</taxon>
        <taxon>eudicotyledons</taxon>
        <taxon>Gunneridae</taxon>
        <taxon>Pentapetalae</taxon>
        <taxon>asterids</taxon>
        <taxon>lamiids</taxon>
        <taxon>Gentianales</taxon>
        <taxon>Rubiaceae</taxon>
        <taxon>Rubioideae</taxon>
        <taxon>Spermacoceae</taxon>
        <taxon>Hedyotis-Oldenlandia complex</taxon>
        <taxon>Oldenlandia</taxon>
    </lineage>
</organism>
<evidence type="ECO:0000313" key="4">
    <source>
        <dbReference type="EMBL" id="CAI9091601.1"/>
    </source>
</evidence>
<dbReference type="EMBL" id="OX459118">
    <property type="protein sequence ID" value="CAI9091601.1"/>
    <property type="molecule type" value="Genomic_DNA"/>
</dbReference>
<dbReference type="PANTHER" id="PTHR48045:SF31">
    <property type="entry name" value="UDP-GLYCOSYLTRANSFERASE 76B1-LIKE"/>
    <property type="match status" value="1"/>
</dbReference>
<reference evidence="4" key="1">
    <citation type="submission" date="2023-03" db="EMBL/GenBank/DDBJ databases">
        <authorList>
            <person name="Julca I."/>
        </authorList>
    </citation>
    <scope>NUCLEOTIDE SEQUENCE</scope>
</reference>
<dbReference type="Pfam" id="PF00201">
    <property type="entry name" value="UDPGT"/>
    <property type="match status" value="1"/>
</dbReference>